<accession>A0AAQ1Z8K1</accession>
<comment type="caution">
    <text evidence="1">The sequence shown here is derived from an EMBL/GenBank/DDBJ whole genome shotgun (WGS) entry which is preliminary data.</text>
</comment>
<protein>
    <submittedName>
        <fullName evidence="1">Bacteriophage protein</fullName>
    </submittedName>
</protein>
<dbReference type="EMBL" id="BJLD01000001">
    <property type="protein sequence ID" value="GEA42053.1"/>
    <property type="molecule type" value="Genomic_DNA"/>
</dbReference>
<evidence type="ECO:0000313" key="1">
    <source>
        <dbReference type="EMBL" id="GEA42053.1"/>
    </source>
</evidence>
<dbReference type="RefSeq" id="WP_005529655.1">
    <property type="nucleotide sequence ID" value="NZ_BJLD01000001.1"/>
</dbReference>
<name>A0AAQ1Z8K1_CORST</name>
<reference evidence="1 3" key="1">
    <citation type="submission" date="2019-06" db="EMBL/GenBank/DDBJ databases">
        <title>Draft genome sequence of Corynebacterium striatum NBRC 15291.</title>
        <authorList>
            <person name="Miura T."/>
            <person name="Furukawa M."/>
            <person name="Shimamura M."/>
            <person name="Ohyama Y."/>
            <person name="Yamazoe A."/>
            <person name="Kawasaki H."/>
        </authorList>
    </citation>
    <scope>NUCLEOTIDE SEQUENCE [LARGE SCALE GENOMIC DNA]</scope>
    <source>
        <strain evidence="1 3">NBRC 15291</strain>
    </source>
</reference>
<sequence>MSVASFVPELWNAAIQEPYEKSLVYGQSSIASTGYFGQITGMGDTVHFNTLTAPTIKEYDKDADLTIEDLTTADNTLKIDQGKYFSFGVNDVDKVQVAGDLQGPATRAAATGLRDGVDKFIAGKLKEGALSANKIGTLKVVNDDPDKVGNGQTTAFKTLVKLSEKLNMQSVPTTGRWVVVGPKTYSALLMDPRFTKVDASGTAEGLRNGIVGRAIGFEVMVSNNAPSTSGRELAIAGVPGAFVFASQLVETEALRDPSRFRDIVRGLNVYGAGVVRPEGIATADLDIVDPAGSAVAA</sequence>
<dbReference type="EMBL" id="BJLD01000016">
    <property type="protein sequence ID" value="GEA44708.1"/>
    <property type="molecule type" value="Genomic_DNA"/>
</dbReference>
<gene>
    <name evidence="1" type="ORF">Cst04h_02230</name>
    <name evidence="2" type="ORF">Cst04h_28780</name>
</gene>
<evidence type="ECO:0000313" key="2">
    <source>
        <dbReference type="EMBL" id="GEA44708.1"/>
    </source>
</evidence>
<dbReference type="Proteomes" id="UP000315234">
    <property type="component" value="Unassembled WGS sequence"/>
</dbReference>
<organism evidence="1 3">
    <name type="scientific">Corynebacterium striatum</name>
    <dbReference type="NCBI Taxonomy" id="43770"/>
    <lineage>
        <taxon>Bacteria</taxon>
        <taxon>Bacillati</taxon>
        <taxon>Actinomycetota</taxon>
        <taxon>Actinomycetes</taxon>
        <taxon>Mycobacteriales</taxon>
        <taxon>Corynebacteriaceae</taxon>
        <taxon>Corynebacterium</taxon>
    </lineage>
</organism>
<evidence type="ECO:0000313" key="3">
    <source>
        <dbReference type="Proteomes" id="UP000315234"/>
    </source>
</evidence>
<proteinExistence type="predicted"/>
<dbReference type="AlphaFoldDB" id="A0AAQ1Z8K1"/>